<evidence type="ECO:0000313" key="7">
    <source>
        <dbReference type="Proteomes" id="UP001232063"/>
    </source>
</evidence>
<dbReference type="Pfam" id="PF12833">
    <property type="entry name" value="HTH_18"/>
    <property type="match status" value="1"/>
</dbReference>
<sequence>VWFLVIGIHLIFFLLFFSGGYVRFPHFLGLEIPLPLIHGPMLYLYIRCLINQYIHKKIWLLHLAPPLIIYVILLNFFLLSPQEKIYVYQHDGGTYKMLRGSINILIVLSGILYVTLSILAIRKYKRLISELYSNTEKINLDWGYYLITSIALIWIAVIFKYDILIFSLVVLFILLTTYFGISRVGILNVTLPKTDGIEGVSEGEPEAENNPVTAKYQKTFVNKDTIQNIYKQLIYQMENEKIYTDPELNLNQVAELLDVHPNILSQTINSLENKNFYDYINRHRIEEFKRIAVLPENQKFTIFALALESGFNSKTSFNRNFKKYMHCSPREFLKDKNLTAE</sequence>
<dbReference type="InterPro" id="IPR018060">
    <property type="entry name" value="HTH_AraC"/>
</dbReference>
<evidence type="ECO:0000313" key="6">
    <source>
        <dbReference type="EMBL" id="MDJ1501623.1"/>
    </source>
</evidence>
<dbReference type="PANTHER" id="PTHR43280:SF29">
    <property type="entry name" value="ARAC-FAMILY TRANSCRIPTIONAL REGULATOR"/>
    <property type="match status" value="1"/>
</dbReference>
<feature type="non-terminal residue" evidence="6">
    <location>
        <position position="1"/>
    </location>
</feature>
<dbReference type="Proteomes" id="UP001232063">
    <property type="component" value="Unassembled WGS sequence"/>
</dbReference>
<dbReference type="EMBL" id="JASJOU010000004">
    <property type="protein sequence ID" value="MDJ1501623.1"/>
    <property type="molecule type" value="Genomic_DNA"/>
</dbReference>
<dbReference type="RefSeq" id="WP_314511159.1">
    <property type="nucleotide sequence ID" value="NZ_JASJOU010000004.1"/>
</dbReference>
<evidence type="ECO:0000256" key="3">
    <source>
        <dbReference type="ARBA" id="ARBA00023163"/>
    </source>
</evidence>
<dbReference type="GO" id="GO:0003700">
    <property type="term" value="F:DNA-binding transcription factor activity"/>
    <property type="evidence" value="ECO:0007669"/>
    <property type="project" value="InterPro"/>
</dbReference>
<dbReference type="SUPFAM" id="SSF46689">
    <property type="entry name" value="Homeodomain-like"/>
    <property type="match status" value="1"/>
</dbReference>
<keyword evidence="2" id="KW-0238">DNA-binding</keyword>
<feature type="transmembrane region" description="Helical" evidence="4">
    <location>
        <begin position="142"/>
        <end position="159"/>
    </location>
</feature>
<keyword evidence="3" id="KW-0804">Transcription</keyword>
<proteinExistence type="predicted"/>
<comment type="caution">
    <text evidence="6">The sequence shown here is derived from an EMBL/GenBank/DDBJ whole genome shotgun (WGS) entry which is preliminary data.</text>
</comment>
<evidence type="ECO:0000256" key="1">
    <source>
        <dbReference type="ARBA" id="ARBA00023015"/>
    </source>
</evidence>
<keyword evidence="7" id="KW-1185">Reference proteome</keyword>
<feature type="transmembrane region" description="Helical" evidence="4">
    <location>
        <begin position="28"/>
        <end position="46"/>
    </location>
</feature>
<evidence type="ECO:0000256" key="4">
    <source>
        <dbReference type="SAM" id="Phobius"/>
    </source>
</evidence>
<dbReference type="PANTHER" id="PTHR43280">
    <property type="entry name" value="ARAC-FAMILY TRANSCRIPTIONAL REGULATOR"/>
    <property type="match status" value="1"/>
</dbReference>
<gene>
    <name evidence="6" type="ORF">QNI22_13235</name>
</gene>
<dbReference type="GO" id="GO:0043565">
    <property type="term" value="F:sequence-specific DNA binding"/>
    <property type="evidence" value="ECO:0007669"/>
    <property type="project" value="InterPro"/>
</dbReference>
<keyword evidence="4" id="KW-0472">Membrane</keyword>
<keyword evidence="4" id="KW-0812">Transmembrane</keyword>
<name>A0AAE3R6D7_9BACT</name>
<organism evidence="6 7">
    <name type="scientific">Xanthocytophaga agilis</name>
    <dbReference type="NCBI Taxonomy" id="3048010"/>
    <lineage>
        <taxon>Bacteria</taxon>
        <taxon>Pseudomonadati</taxon>
        <taxon>Bacteroidota</taxon>
        <taxon>Cytophagia</taxon>
        <taxon>Cytophagales</taxon>
        <taxon>Rhodocytophagaceae</taxon>
        <taxon>Xanthocytophaga</taxon>
    </lineage>
</organism>
<dbReference type="PROSITE" id="PS01124">
    <property type="entry name" value="HTH_ARAC_FAMILY_2"/>
    <property type="match status" value="1"/>
</dbReference>
<evidence type="ECO:0000259" key="5">
    <source>
        <dbReference type="PROSITE" id="PS01124"/>
    </source>
</evidence>
<dbReference type="AlphaFoldDB" id="A0AAE3R6D7"/>
<protein>
    <submittedName>
        <fullName evidence="6">Helix-turn-helix domain-containing protein</fullName>
    </submittedName>
</protein>
<feature type="domain" description="HTH araC/xylS-type" evidence="5">
    <location>
        <begin position="232"/>
        <end position="335"/>
    </location>
</feature>
<feature type="transmembrane region" description="Helical" evidence="4">
    <location>
        <begin position="58"/>
        <end position="80"/>
    </location>
</feature>
<dbReference type="InterPro" id="IPR009057">
    <property type="entry name" value="Homeodomain-like_sf"/>
</dbReference>
<accession>A0AAE3R6D7</accession>
<reference evidence="6" key="1">
    <citation type="submission" date="2023-05" db="EMBL/GenBank/DDBJ databases">
        <authorList>
            <person name="Zhang X."/>
        </authorList>
    </citation>
    <scope>NUCLEOTIDE SEQUENCE</scope>
    <source>
        <strain evidence="6">BD1B2-1</strain>
    </source>
</reference>
<keyword evidence="1" id="KW-0805">Transcription regulation</keyword>
<dbReference type="Gene3D" id="1.10.10.60">
    <property type="entry name" value="Homeodomain-like"/>
    <property type="match status" value="2"/>
</dbReference>
<feature type="transmembrane region" description="Helical" evidence="4">
    <location>
        <begin position="165"/>
        <end position="186"/>
    </location>
</feature>
<feature type="transmembrane region" description="Helical" evidence="4">
    <location>
        <begin position="100"/>
        <end position="121"/>
    </location>
</feature>
<keyword evidence="4" id="KW-1133">Transmembrane helix</keyword>
<evidence type="ECO:0000256" key="2">
    <source>
        <dbReference type="ARBA" id="ARBA00023125"/>
    </source>
</evidence>
<dbReference type="SMART" id="SM00342">
    <property type="entry name" value="HTH_ARAC"/>
    <property type="match status" value="1"/>
</dbReference>